<dbReference type="Pfam" id="PF00005">
    <property type="entry name" value="ABC_tran"/>
    <property type="match status" value="1"/>
</dbReference>
<evidence type="ECO:0000259" key="4">
    <source>
        <dbReference type="PROSITE" id="PS50893"/>
    </source>
</evidence>
<dbReference type="GO" id="GO:0005524">
    <property type="term" value="F:ATP binding"/>
    <property type="evidence" value="ECO:0007669"/>
    <property type="project" value="UniProtKB-KW"/>
</dbReference>
<dbReference type="Proteomes" id="UP000233769">
    <property type="component" value="Chromosome tk0001"/>
</dbReference>
<dbReference type="InterPro" id="IPR003593">
    <property type="entry name" value="AAA+_ATPase"/>
</dbReference>
<dbReference type="InterPro" id="IPR003439">
    <property type="entry name" value="ABC_transporter-like_ATP-bd"/>
</dbReference>
<dbReference type="InterPro" id="IPR017871">
    <property type="entry name" value="ABC_transporter-like_CS"/>
</dbReference>
<evidence type="ECO:0000313" key="5">
    <source>
        <dbReference type="EMBL" id="SOR28753.1"/>
    </source>
</evidence>
<dbReference type="InterPro" id="IPR027417">
    <property type="entry name" value="P-loop_NTPase"/>
</dbReference>
<feature type="domain" description="ABC transporter" evidence="4">
    <location>
        <begin position="4"/>
        <end position="230"/>
    </location>
</feature>
<dbReference type="PANTHER" id="PTHR42794">
    <property type="entry name" value="HEMIN IMPORT ATP-BINDING PROTEIN HMUV"/>
    <property type="match status" value="1"/>
</dbReference>
<proteinExistence type="inferred from homology"/>
<dbReference type="AlphaFoldDB" id="A0A2N9AN93"/>
<name>A0A2N9AN93_METEX</name>
<dbReference type="GO" id="GO:0016887">
    <property type="term" value="F:ATP hydrolysis activity"/>
    <property type="evidence" value="ECO:0007669"/>
    <property type="project" value="InterPro"/>
</dbReference>
<dbReference type="SMART" id="SM00382">
    <property type="entry name" value="AAA"/>
    <property type="match status" value="1"/>
</dbReference>
<comment type="similarity">
    <text evidence="1">Belongs to the ABC transporter superfamily.</text>
</comment>
<keyword evidence="2" id="KW-0547">Nucleotide-binding</keyword>
<evidence type="ECO:0000256" key="3">
    <source>
        <dbReference type="ARBA" id="ARBA00022840"/>
    </source>
</evidence>
<protein>
    <submittedName>
        <fullName evidence="5">ABC transporter related</fullName>
    </submittedName>
</protein>
<dbReference type="SUPFAM" id="SSF52540">
    <property type="entry name" value="P-loop containing nucleoside triphosphate hydrolases"/>
    <property type="match status" value="1"/>
</dbReference>
<evidence type="ECO:0000313" key="6">
    <source>
        <dbReference type="Proteomes" id="UP000233769"/>
    </source>
</evidence>
<dbReference type="CDD" id="cd03214">
    <property type="entry name" value="ABC_Iron-Siderophores_B12_Hemin"/>
    <property type="match status" value="1"/>
</dbReference>
<dbReference type="PANTHER" id="PTHR42794:SF2">
    <property type="entry name" value="ABC TRANSPORTER ATP-BINDING PROTEIN"/>
    <property type="match status" value="1"/>
</dbReference>
<organism evidence="5 6">
    <name type="scientific">Methylorubrum extorquens</name>
    <name type="common">Methylobacterium dichloromethanicum</name>
    <name type="synonym">Methylobacterium extorquens</name>
    <dbReference type="NCBI Taxonomy" id="408"/>
    <lineage>
        <taxon>Bacteria</taxon>
        <taxon>Pseudomonadati</taxon>
        <taxon>Pseudomonadota</taxon>
        <taxon>Alphaproteobacteria</taxon>
        <taxon>Hyphomicrobiales</taxon>
        <taxon>Methylobacteriaceae</taxon>
        <taxon>Methylorubrum</taxon>
    </lineage>
</organism>
<keyword evidence="3" id="KW-0067">ATP-binding</keyword>
<dbReference type="EMBL" id="LT962688">
    <property type="protein sequence ID" value="SOR28753.1"/>
    <property type="molecule type" value="Genomic_DNA"/>
</dbReference>
<evidence type="ECO:0000256" key="1">
    <source>
        <dbReference type="ARBA" id="ARBA00005417"/>
    </source>
</evidence>
<dbReference type="Gene3D" id="3.40.50.300">
    <property type="entry name" value="P-loop containing nucleotide triphosphate hydrolases"/>
    <property type="match status" value="1"/>
</dbReference>
<evidence type="ECO:0000256" key="2">
    <source>
        <dbReference type="ARBA" id="ARBA00022741"/>
    </source>
</evidence>
<dbReference type="PROSITE" id="PS50893">
    <property type="entry name" value="ABC_TRANSPORTER_2"/>
    <property type="match status" value="1"/>
</dbReference>
<sequence length="250" mass="27207">MTRLIAKGVSVTAGAHRLLDAVDLDIEPGALIGLIGPNGAGKSTLLRTLAGLSRPQAGVAMLDGRPVVDLPPWERARRIGYLPQSFQPAWDYSVRTIVELGASRMPGAERRLDEILCTHDLVDLAERPWSRISGGERARALLAATMIAEPEVLLADEPGASLDIGHRIDLMRRLHAYARDRIVVLVLHDIEQAVRDCDRLVLLGRGRIMGDGPVAEIARGNELDHLFGVRFARTYLDAAVDAVLLLKSEA</sequence>
<dbReference type="PROSITE" id="PS00211">
    <property type="entry name" value="ABC_TRANSPORTER_1"/>
    <property type="match status" value="1"/>
</dbReference>
<gene>
    <name evidence="5" type="ORF">TK0001_2151</name>
</gene>
<reference evidence="6" key="1">
    <citation type="submission" date="2017-10" db="EMBL/GenBank/DDBJ databases">
        <authorList>
            <person name="Regsiter A."/>
            <person name="William W."/>
        </authorList>
    </citation>
    <scope>NUCLEOTIDE SEQUENCE [LARGE SCALE GENOMIC DNA]</scope>
</reference>
<accession>A0A2N9AN93</accession>